<dbReference type="InterPro" id="IPR050248">
    <property type="entry name" value="Polysacc_deacetylase_ArnD"/>
</dbReference>
<organism evidence="3 4">
    <name type="scientific">Amphibacillus xylanus (strain ATCC 51415 / DSM 6626 / JCM 7361 / LMG 17667 / NBRC 15112 / Ep01)</name>
    <dbReference type="NCBI Taxonomy" id="698758"/>
    <lineage>
        <taxon>Bacteria</taxon>
        <taxon>Bacillati</taxon>
        <taxon>Bacillota</taxon>
        <taxon>Bacilli</taxon>
        <taxon>Bacillales</taxon>
        <taxon>Bacillaceae</taxon>
        <taxon>Amphibacillus</taxon>
    </lineage>
</organism>
<evidence type="ECO:0000313" key="3">
    <source>
        <dbReference type="EMBL" id="BAM46743.1"/>
    </source>
</evidence>
<proteinExistence type="predicted"/>
<dbReference type="STRING" id="698758.AXY_06110"/>
<sequence length="264" mass="30371">MISLKMQVKILTVFMVCCLLIPSTSYAYGWGYKKGPKNQPPEVGKYGEILKKHGGYYLDDSGEKTVYLTFDNGYEAGYTETILDILQEENVPATFFLTGHYVRSAPEIVKRIASDGHIIGNHSYHHYDFTELTKEKYLKEVTDLDRAIEAVTGIERLHYLRPPRGVFNEQTIEWGNEFGYIHMFWSVAFVDWHSDQNKGWESAYRQVIDQMHPGAIILLHTVTEDNALALSHLIKDLKQEGYEFRSLDDLVLRDMIKDPLAIAK</sequence>
<evidence type="ECO:0000259" key="2">
    <source>
        <dbReference type="PROSITE" id="PS51677"/>
    </source>
</evidence>
<dbReference type="GO" id="GO:0005975">
    <property type="term" value="P:carbohydrate metabolic process"/>
    <property type="evidence" value="ECO:0007669"/>
    <property type="project" value="InterPro"/>
</dbReference>
<dbReference type="eggNOG" id="COG0726">
    <property type="taxonomic scope" value="Bacteria"/>
</dbReference>
<dbReference type="GO" id="GO:0016810">
    <property type="term" value="F:hydrolase activity, acting on carbon-nitrogen (but not peptide) bonds"/>
    <property type="evidence" value="ECO:0007669"/>
    <property type="project" value="InterPro"/>
</dbReference>
<dbReference type="InterPro" id="IPR014235">
    <property type="entry name" value="Spore_PdaA"/>
</dbReference>
<evidence type="ECO:0000313" key="4">
    <source>
        <dbReference type="Proteomes" id="UP000006294"/>
    </source>
</evidence>
<dbReference type="SUPFAM" id="SSF88713">
    <property type="entry name" value="Glycoside hydrolase/deacetylase"/>
    <property type="match status" value="1"/>
</dbReference>
<dbReference type="AlphaFoldDB" id="K0J6L4"/>
<dbReference type="EMBL" id="AP012050">
    <property type="protein sequence ID" value="BAM46743.1"/>
    <property type="molecule type" value="Genomic_DNA"/>
</dbReference>
<feature type="domain" description="NodB homology" evidence="2">
    <location>
        <begin position="64"/>
        <end position="245"/>
    </location>
</feature>
<dbReference type="InterPro" id="IPR002509">
    <property type="entry name" value="NODB_dom"/>
</dbReference>
<dbReference type="CDD" id="cd10948">
    <property type="entry name" value="CE4_BsPdaA_like"/>
    <property type="match status" value="1"/>
</dbReference>
<dbReference type="NCBIfam" id="TIGR02884">
    <property type="entry name" value="spore_pdaA"/>
    <property type="match status" value="1"/>
</dbReference>
<keyword evidence="4" id="KW-1185">Reference proteome</keyword>
<feature type="signal peptide" evidence="1">
    <location>
        <begin position="1"/>
        <end position="27"/>
    </location>
</feature>
<protein>
    <submittedName>
        <fullName evidence="3">Putative polysaccharide deacetylase PdaA</fullName>
    </submittedName>
</protein>
<dbReference type="Pfam" id="PF01522">
    <property type="entry name" value="Polysacc_deac_1"/>
    <property type="match status" value="1"/>
</dbReference>
<feature type="chain" id="PRO_5005352972" evidence="1">
    <location>
        <begin position="28"/>
        <end position="264"/>
    </location>
</feature>
<dbReference type="HOGENOM" id="CLU_021264_12_1_9"/>
<dbReference type="PANTHER" id="PTHR10587:SF78">
    <property type="entry name" value="PEPTIDOGLYCAN-N-ACETYLMURAMIC ACID DEACETYLASE PDAA"/>
    <property type="match status" value="1"/>
</dbReference>
<evidence type="ECO:0000256" key="1">
    <source>
        <dbReference type="SAM" id="SignalP"/>
    </source>
</evidence>
<dbReference type="KEGG" id="axl:AXY_06110"/>
<dbReference type="PANTHER" id="PTHR10587">
    <property type="entry name" value="GLYCOSYL TRANSFERASE-RELATED"/>
    <property type="match status" value="1"/>
</dbReference>
<keyword evidence="1" id="KW-0732">Signal</keyword>
<gene>
    <name evidence="3" type="primary">pdaA</name>
    <name evidence="3" type="ordered locus">AXY_06110</name>
</gene>
<reference evidence="3 4" key="1">
    <citation type="submission" date="2011-01" db="EMBL/GenBank/DDBJ databases">
        <title>Whole genome sequence of Amphibacillus xylinus NBRC 15112.</title>
        <authorList>
            <person name="Nakazawa H."/>
            <person name="Katano Y."/>
            <person name="Nakamura S."/>
            <person name="Sasagawa M."/>
            <person name="Fukada J."/>
            <person name="Arai T."/>
            <person name="Sasakura N."/>
            <person name="Mochizuki D."/>
            <person name="Hosoyama A."/>
            <person name="Harada K."/>
            <person name="Horikawa H."/>
            <person name="Kato Y."/>
            <person name="Harada T."/>
            <person name="Sasaki K."/>
            <person name="Sekiguchi M."/>
            <person name="Hodoyama M."/>
            <person name="Nishiko R."/>
            <person name="Narita H."/>
            <person name="Hanamaki A."/>
            <person name="Hata C."/>
            <person name="Konno Y."/>
            <person name="Niimura Y."/>
            <person name="Yamazaki S."/>
            <person name="Fujita N."/>
        </authorList>
    </citation>
    <scope>NUCLEOTIDE SEQUENCE [LARGE SCALE GENOMIC DNA]</scope>
    <source>
        <strain evidence="4">ATCC 51415 / DSM 6626 / JCM 7361 / LMG 17667 / NBRC 15112 / Ep01</strain>
    </source>
</reference>
<accession>K0J6L4</accession>
<dbReference type="InterPro" id="IPR011330">
    <property type="entry name" value="Glyco_hydro/deAcase_b/a-brl"/>
</dbReference>
<dbReference type="Gene3D" id="3.20.20.370">
    <property type="entry name" value="Glycoside hydrolase/deacetylase"/>
    <property type="match status" value="1"/>
</dbReference>
<name>K0J6L4_AMPXN</name>
<dbReference type="GO" id="GO:0016020">
    <property type="term" value="C:membrane"/>
    <property type="evidence" value="ECO:0007669"/>
    <property type="project" value="TreeGrafter"/>
</dbReference>
<dbReference type="PROSITE" id="PS51677">
    <property type="entry name" value="NODB"/>
    <property type="match status" value="1"/>
</dbReference>
<dbReference type="Proteomes" id="UP000006294">
    <property type="component" value="Chromosome"/>
</dbReference>